<dbReference type="SMART" id="SM00347">
    <property type="entry name" value="HTH_MARR"/>
    <property type="match status" value="1"/>
</dbReference>
<dbReference type="InterPro" id="IPR036390">
    <property type="entry name" value="WH_DNA-bd_sf"/>
</dbReference>
<sequence length="140" mass="16081">MELDNAVFHLMRRAMQEHTSSWQSRLPHLTKPQYAVLNAIRANPGIEQAQLGHRAAIDKATLASLLVRMEQRGLVHRTVDDADRRRRLLRLTPIGEAELRAVEPIADRVDIELLDRLTSDERAELLRLLDKLAPRDRLVN</sequence>
<dbReference type="AlphaFoldDB" id="A0A1H2XS96"/>
<dbReference type="InterPro" id="IPR000835">
    <property type="entry name" value="HTH_MarR-typ"/>
</dbReference>
<dbReference type="PROSITE" id="PS50995">
    <property type="entry name" value="HTH_MARR_2"/>
    <property type="match status" value="1"/>
</dbReference>
<keyword evidence="3" id="KW-0804">Transcription</keyword>
<dbReference type="GO" id="GO:0003700">
    <property type="term" value="F:DNA-binding transcription factor activity"/>
    <property type="evidence" value="ECO:0007669"/>
    <property type="project" value="InterPro"/>
</dbReference>
<dbReference type="PANTHER" id="PTHR33164">
    <property type="entry name" value="TRANSCRIPTIONAL REGULATOR, MARR FAMILY"/>
    <property type="match status" value="1"/>
</dbReference>
<dbReference type="InterPro" id="IPR023187">
    <property type="entry name" value="Tscrpt_reg_MarR-type_CS"/>
</dbReference>
<evidence type="ECO:0000313" key="5">
    <source>
        <dbReference type="EMBL" id="SDW95696.1"/>
    </source>
</evidence>
<evidence type="ECO:0000256" key="2">
    <source>
        <dbReference type="ARBA" id="ARBA00023125"/>
    </source>
</evidence>
<evidence type="ECO:0000313" key="6">
    <source>
        <dbReference type="Proteomes" id="UP000199529"/>
    </source>
</evidence>
<dbReference type="InterPro" id="IPR036388">
    <property type="entry name" value="WH-like_DNA-bd_sf"/>
</dbReference>
<accession>A0A1H2XS96</accession>
<protein>
    <submittedName>
        <fullName evidence="5">Transcriptional regulator, MarR family</fullName>
    </submittedName>
</protein>
<dbReference type="RefSeq" id="WP_245761032.1">
    <property type="nucleotide sequence ID" value="NZ_FNOK01000006.1"/>
</dbReference>
<feature type="domain" description="HTH marR-type" evidence="4">
    <location>
        <begin position="4"/>
        <end position="134"/>
    </location>
</feature>
<dbReference type="InterPro" id="IPR039422">
    <property type="entry name" value="MarR/SlyA-like"/>
</dbReference>
<reference evidence="6" key="1">
    <citation type="submission" date="2016-10" db="EMBL/GenBank/DDBJ databases">
        <authorList>
            <person name="Varghese N."/>
            <person name="Submissions S."/>
        </authorList>
    </citation>
    <scope>NUCLEOTIDE SEQUENCE [LARGE SCALE GENOMIC DNA]</scope>
    <source>
        <strain evidence="6">CGMCC 4.3530</strain>
    </source>
</reference>
<keyword evidence="1" id="KW-0805">Transcription regulation</keyword>
<dbReference type="PROSITE" id="PS01117">
    <property type="entry name" value="HTH_MARR_1"/>
    <property type="match status" value="1"/>
</dbReference>
<dbReference type="STRING" id="418495.SAMN05216215_1006184"/>
<dbReference type="PRINTS" id="PR00598">
    <property type="entry name" value="HTHMARR"/>
</dbReference>
<dbReference type="Pfam" id="PF12802">
    <property type="entry name" value="MarR_2"/>
    <property type="match status" value="1"/>
</dbReference>
<dbReference type="EMBL" id="FNOK01000006">
    <property type="protein sequence ID" value="SDW95696.1"/>
    <property type="molecule type" value="Genomic_DNA"/>
</dbReference>
<dbReference type="GO" id="GO:0006950">
    <property type="term" value="P:response to stress"/>
    <property type="evidence" value="ECO:0007669"/>
    <property type="project" value="TreeGrafter"/>
</dbReference>
<evidence type="ECO:0000259" key="4">
    <source>
        <dbReference type="PROSITE" id="PS50995"/>
    </source>
</evidence>
<dbReference type="Gene3D" id="1.10.10.10">
    <property type="entry name" value="Winged helix-like DNA-binding domain superfamily/Winged helix DNA-binding domain"/>
    <property type="match status" value="1"/>
</dbReference>
<keyword evidence="2" id="KW-0238">DNA-binding</keyword>
<keyword evidence="6" id="KW-1185">Reference proteome</keyword>
<dbReference type="PANTHER" id="PTHR33164:SF95">
    <property type="entry name" value="TRANSCRIPTIONAL REGULATOR"/>
    <property type="match status" value="1"/>
</dbReference>
<name>A0A1H2XS96_9PSEU</name>
<dbReference type="GO" id="GO:0003677">
    <property type="term" value="F:DNA binding"/>
    <property type="evidence" value="ECO:0007669"/>
    <property type="project" value="UniProtKB-KW"/>
</dbReference>
<organism evidence="5 6">
    <name type="scientific">Saccharopolyspora shandongensis</name>
    <dbReference type="NCBI Taxonomy" id="418495"/>
    <lineage>
        <taxon>Bacteria</taxon>
        <taxon>Bacillati</taxon>
        <taxon>Actinomycetota</taxon>
        <taxon>Actinomycetes</taxon>
        <taxon>Pseudonocardiales</taxon>
        <taxon>Pseudonocardiaceae</taxon>
        <taxon>Saccharopolyspora</taxon>
    </lineage>
</organism>
<proteinExistence type="predicted"/>
<dbReference type="Proteomes" id="UP000199529">
    <property type="component" value="Unassembled WGS sequence"/>
</dbReference>
<evidence type="ECO:0000256" key="3">
    <source>
        <dbReference type="ARBA" id="ARBA00023163"/>
    </source>
</evidence>
<evidence type="ECO:0000256" key="1">
    <source>
        <dbReference type="ARBA" id="ARBA00023015"/>
    </source>
</evidence>
<gene>
    <name evidence="5" type="ORF">SAMN05216215_1006184</name>
</gene>
<dbReference type="SUPFAM" id="SSF46785">
    <property type="entry name" value="Winged helix' DNA-binding domain"/>
    <property type="match status" value="1"/>
</dbReference>